<organism evidence="1 2">
    <name type="scientific">Hygrophoropsis aurantiaca</name>
    <dbReference type="NCBI Taxonomy" id="72124"/>
    <lineage>
        <taxon>Eukaryota</taxon>
        <taxon>Fungi</taxon>
        <taxon>Dikarya</taxon>
        <taxon>Basidiomycota</taxon>
        <taxon>Agaricomycotina</taxon>
        <taxon>Agaricomycetes</taxon>
        <taxon>Agaricomycetidae</taxon>
        <taxon>Boletales</taxon>
        <taxon>Coniophorineae</taxon>
        <taxon>Hygrophoropsidaceae</taxon>
        <taxon>Hygrophoropsis</taxon>
    </lineage>
</organism>
<dbReference type="Proteomes" id="UP000790377">
    <property type="component" value="Unassembled WGS sequence"/>
</dbReference>
<sequence length="432" mass="48600">MVPRFCPPTAPFPLLPNLRSLDRTIESHLHCHDSALPSSRTLEVRVWDLSRLLSPSLRTLEVNVWDFHIPPNPRYQYRLSLPIDEIRSSLRYFAEVEDPDRSDTDNLFSAVKRSLKELQNLDTITWKDLGSEAILSLAQLPALRHATFDVPVDFATYIELRSPTAKHPFSRLDELEITHQTDASVATFLYYFDFHSLKNICITSSCPSASMGTQAFNDALTSSLSCETIREISIFDQSSASTSNPAGFHPIGINELRPLLRLDGLKYMSLGVQHPIVLDDAMLLALAEAWPHLVTLHLNQYRCWHAGSHVTPPAFITLLERCPDLEEPSIPLDLSTVDSEAAGFDTTLSPIKASAQDGKGARAELTELWLGPYTITHPHAVARFLDAVLPESARTHMLSSRSEEVAACDRSFRQTIEYRLQMRKEKREQCGQ</sequence>
<name>A0ACB7ZYB7_9AGAM</name>
<reference evidence="1" key="1">
    <citation type="journal article" date="2021" name="New Phytol.">
        <title>Evolutionary innovations through gain and loss of genes in the ectomycorrhizal Boletales.</title>
        <authorList>
            <person name="Wu G."/>
            <person name="Miyauchi S."/>
            <person name="Morin E."/>
            <person name="Kuo A."/>
            <person name="Drula E."/>
            <person name="Varga T."/>
            <person name="Kohler A."/>
            <person name="Feng B."/>
            <person name="Cao Y."/>
            <person name="Lipzen A."/>
            <person name="Daum C."/>
            <person name="Hundley H."/>
            <person name="Pangilinan J."/>
            <person name="Johnson J."/>
            <person name="Barry K."/>
            <person name="LaButti K."/>
            <person name="Ng V."/>
            <person name="Ahrendt S."/>
            <person name="Min B."/>
            <person name="Choi I.G."/>
            <person name="Park H."/>
            <person name="Plett J.M."/>
            <person name="Magnuson J."/>
            <person name="Spatafora J.W."/>
            <person name="Nagy L.G."/>
            <person name="Henrissat B."/>
            <person name="Grigoriev I.V."/>
            <person name="Yang Z.L."/>
            <person name="Xu J."/>
            <person name="Martin F.M."/>
        </authorList>
    </citation>
    <scope>NUCLEOTIDE SEQUENCE</scope>
    <source>
        <strain evidence="1">ATCC 28755</strain>
    </source>
</reference>
<evidence type="ECO:0000313" key="2">
    <source>
        <dbReference type="Proteomes" id="UP000790377"/>
    </source>
</evidence>
<evidence type="ECO:0000313" key="1">
    <source>
        <dbReference type="EMBL" id="KAH7906060.1"/>
    </source>
</evidence>
<comment type="caution">
    <text evidence="1">The sequence shown here is derived from an EMBL/GenBank/DDBJ whole genome shotgun (WGS) entry which is preliminary data.</text>
</comment>
<dbReference type="EMBL" id="MU268077">
    <property type="protein sequence ID" value="KAH7906060.1"/>
    <property type="molecule type" value="Genomic_DNA"/>
</dbReference>
<protein>
    <submittedName>
        <fullName evidence="1">Uncharacterized protein</fullName>
    </submittedName>
</protein>
<gene>
    <name evidence="1" type="ORF">BJ138DRAFT_1130150</name>
</gene>
<proteinExistence type="predicted"/>
<keyword evidence="2" id="KW-1185">Reference proteome</keyword>
<accession>A0ACB7ZYB7</accession>